<dbReference type="EMBL" id="OBEL01000001">
    <property type="protein sequence ID" value="SNZ07607.1"/>
    <property type="molecule type" value="Genomic_DNA"/>
</dbReference>
<dbReference type="OrthoDB" id="6057843at2"/>
<sequence length="161" mass="17082">MKKLLATLLVSSSLIALFAMSDTAEARAIEIQTQLKKYRGPAAYMAVYLTKPNGAYHSTIAISGSKSKYYPHLRGWYRGVSRAGGRVDGVTGASVGGGRTMTVTTDIADALIEAGYKIHVDTSVEERGDYRSDAVVPLKGAGSATSVRGRGIVKSLAVRVK</sequence>
<proteinExistence type="predicted"/>
<protein>
    <recommendedName>
        <fullName evidence="4">DUF2271 domain-containing protein</fullName>
    </recommendedName>
</protein>
<reference evidence="2 3" key="1">
    <citation type="submission" date="2017-09" db="EMBL/GenBank/DDBJ databases">
        <authorList>
            <person name="Ehlers B."/>
            <person name="Leendertz F.H."/>
        </authorList>
    </citation>
    <scope>NUCLEOTIDE SEQUENCE [LARGE SCALE GENOMIC DNA]</scope>
    <source>
        <strain evidence="2 3">DSM 18289</strain>
    </source>
</reference>
<evidence type="ECO:0000256" key="1">
    <source>
        <dbReference type="SAM" id="SignalP"/>
    </source>
</evidence>
<keyword evidence="3" id="KW-1185">Reference proteome</keyword>
<evidence type="ECO:0008006" key="4">
    <source>
        <dbReference type="Google" id="ProtNLM"/>
    </source>
</evidence>
<organism evidence="2 3">
    <name type="scientific">Cohaesibacter gelatinilyticus</name>
    <dbReference type="NCBI Taxonomy" id="372072"/>
    <lineage>
        <taxon>Bacteria</taxon>
        <taxon>Pseudomonadati</taxon>
        <taxon>Pseudomonadota</taxon>
        <taxon>Alphaproteobacteria</taxon>
        <taxon>Hyphomicrobiales</taxon>
        <taxon>Cohaesibacteraceae</taxon>
    </lineage>
</organism>
<dbReference type="Pfam" id="PF10029">
    <property type="entry name" value="DUF2271"/>
    <property type="match status" value="1"/>
</dbReference>
<feature type="chain" id="PRO_5013080599" description="DUF2271 domain-containing protein" evidence="1">
    <location>
        <begin position="27"/>
        <end position="161"/>
    </location>
</feature>
<keyword evidence="1" id="KW-0732">Signal</keyword>
<evidence type="ECO:0000313" key="3">
    <source>
        <dbReference type="Proteomes" id="UP000219439"/>
    </source>
</evidence>
<evidence type="ECO:0000313" key="2">
    <source>
        <dbReference type="EMBL" id="SNZ07607.1"/>
    </source>
</evidence>
<name>A0A285NF63_9HYPH</name>
<dbReference type="InterPro" id="IPR014469">
    <property type="entry name" value="DUF2271"/>
</dbReference>
<dbReference type="AlphaFoldDB" id="A0A285NF63"/>
<dbReference type="Proteomes" id="UP000219439">
    <property type="component" value="Unassembled WGS sequence"/>
</dbReference>
<dbReference type="RefSeq" id="WP_097153222.1">
    <property type="nucleotide sequence ID" value="NZ_OBEL01000001.1"/>
</dbReference>
<gene>
    <name evidence="2" type="ORF">SAMN06265368_1142</name>
</gene>
<feature type="signal peptide" evidence="1">
    <location>
        <begin position="1"/>
        <end position="26"/>
    </location>
</feature>
<accession>A0A285NF63</accession>